<accession>A0AAN7VDB3</accession>
<evidence type="ECO:0000256" key="3">
    <source>
        <dbReference type="SAM" id="SignalP"/>
    </source>
</evidence>
<dbReference type="Proteomes" id="UP001329430">
    <property type="component" value="Chromosome 7"/>
</dbReference>
<dbReference type="PANTHER" id="PTHR39960">
    <property type="entry name" value="LD34147P"/>
    <property type="match status" value="1"/>
</dbReference>
<evidence type="ECO:0000313" key="4">
    <source>
        <dbReference type="EMBL" id="KAK5641819.1"/>
    </source>
</evidence>
<organism evidence="4 5">
    <name type="scientific">Pyrocoelia pectoralis</name>
    <dbReference type="NCBI Taxonomy" id="417401"/>
    <lineage>
        <taxon>Eukaryota</taxon>
        <taxon>Metazoa</taxon>
        <taxon>Ecdysozoa</taxon>
        <taxon>Arthropoda</taxon>
        <taxon>Hexapoda</taxon>
        <taxon>Insecta</taxon>
        <taxon>Pterygota</taxon>
        <taxon>Neoptera</taxon>
        <taxon>Endopterygota</taxon>
        <taxon>Coleoptera</taxon>
        <taxon>Polyphaga</taxon>
        <taxon>Elateriformia</taxon>
        <taxon>Elateroidea</taxon>
        <taxon>Lampyridae</taxon>
        <taxon>Lampyrinae</taxon>
        <taxon>Pyrocoelia</taxon>
    </lineage>
</organism>
<evidence type="ECO:0000256" key="1">
    <source>
        <dbReference type="SAM" id="Coils"/>
    </source>
</evidence>
<comment type="caution">
    <text evidence="4">The sequence shown here is derived from an EMBL/GenBank/DDBJ whole genome shotgun (WGS) entry which is preliminary data.</text>
</comment>
<feature type="coiled-coil region" evidence="1">
    <location>
        <begin position="238"/>
        <end position="344"/>
    </location>
</feature>
<name>A0AAN7VDB3_9COLE</name>
<feature type="chain" id="PRO_5042865042" evidence="3">
    <location>
        <begin position="20"/>
        <end position="1931"/>
    </location>
</feature>
<feature type="region of interest" description="Disordered" evidence="2">
    <location>
        <begin position="1909"/>
        <end position="1931"/>
    </location>
</feature>
<reference evidence="4 5" key="1">
    <citation type="journal article" date="2024" name="Insects">
        <title>An Improved Chromosome-Level Genome Assembly of the Firefly Pyrocoelia pectoralis.</title>
        <authorList>
            <person name="Fu X."/>
            <person name="Meyer-Rochow V.B."/>
            <person name="Ballantyne L."/>
            <person name="Zhu X."/>
        </authorList>
    </citation>
    <scope>NUCLEOTIDE SEQUENCE [LARGE SCALE GENOMIC DNA]</scope>
    <source>
        <strain evidence="4">XCY_ONT2</strain>
    </source>
</reference>
<dbReference type="GO" id="GO:0005886">
    <property type="term" value="C:plasma membrane"/>
    <property type="evidence" value="ECO:0007669"/>
    <property type="project" value="TreeGrafter"/>
</dbReference>
<feature type="compositionally biased region" description="Basic and acidic residues" evidence="2">
    <location>
        <begin position="1644"/>
        <end position="1655"/>
    </location>
</feature>
<feature type="region of interest" description="Disordered" evidence="2">
    <location>
        <begin position="1637"/>
        <end position="1678"/>
    </location>
</feature>
<feature type="signal peptide" evidence="3">
    <location>
        <begin position="1"/>
        <end position="19"/>
    </location>
</feature>
<keyword evidence="3" id="KW-0732">Signal</keyword>
<evidence type="ECO:0000313" key="5">
    <source>
        <dbReference type="Proteomes" id="UP001329430"/>
    </source>
</evidence>
<evidence type="ECO:0000256" key="2">
    <source>
        <dbReference type="SAM" id="MobiDB-lite"/>
    </source>
</evidence>
<dbReference type="PANTHER" id="PTHR39960:SF1">
    <property type="entry name" value="LD34147P"/>
    <property type="match status" value="1"/>
</dbReference>
<keyword evidence="1" id="KW-0175">Coiled coil</keyword>
<keyword evidence="5" id="KW-1185">Reference proteome</keyword>
<protein>
    <submittedName>
        <fullName evidence="4">Uncharacterized protein</fullName>
    </submittedName>
</protein>
<proteinExistence type="predicted"/>
<feature type="compositionally biased region" description="Polar residues" evidence="2">
    <location>
        <begin position="1658"/>
        <end position="1667"/>
    </location>
</feature>
<sequence>MSVCVFFLFFFLCVSNIDGASRTVTNEDIRDAILSIVNVIRSTEDKLERHEFRERTLGDQLKKVLQIIEKRQRLFDPVKGTIGRLDQRLATVETILLQKDERERIQVQRVFDMVEQIHRSLPQLFETLKNDITSSFSSGEEKQQDVPNNVEIEKLQKQIANKIDDTSSTVKNIEGQLSQIREENKNNFSSTHKFMEQYDNKLKEYNKQIDIIPSRCKQVTDLQTDVILKVLVTQDLNIKKLQAEVNGANATIRDLQQKIGNIHGNIESGQKDVKETLKELVKDSRQNYQNYDSKLSAYKDKMDEIPTIYKNGTETQTKELLKVFQTHDANLKQLQNELIKLNANTKTLPEQHVKIIDKLGPMSKLINTGDLLLSQSKATQDALNKIGNANEQLKKLDLLPKLIDNDNLLLKQSKATQDAINKQIGNANEQLKKLEFLPKLIDNDNLLLSQSKAVQDALNRQIGNGNEQLKKLDLLSKLIDNDNLLLKQSKAAQDAINNQIGNANEQLKKLDFLPKLIDNDNLLLSQSKAAQDALSREIGNGNEQLKKLDLLPNLIDNDNLLLKQSKAAQDAIINQIGNTNEQLKNLDLLRKLIDNDNLLLKQSKAAQDAINNQIGDANKIDNTVTNAMKKLMDNDNLLLSQSKAVQDALNKQLENQVKSVSDQLKKIAEEIPKGRDEMIKALNSELPRKIDASEESIRKKMLELQNSWKTTDQQLAELPKKQQADEIMKVLNDELPKKFEDVQQKLAQLDSSCRKETRKHLEESQKRQGDELVKVLKREFELTTKNSARQLMDDLKGYTNESKTQRGLILEAVNVQRGEILDRITKSCSDQTDLLKKDLQMHTQILQRDNLITSDNIKRLLVTLTDSLNQTGLQNEDLKRQRTEDLEAFGNKISLALDKKIVTVLENQKRFNNLSEALMAQIHNLENAHNDDTEEIISNLTIVSHAIGSLAVEVHSSLKNVEELCSTQTTKALKEIENGFDRSLIEKMADYKQILLNNSANILKDLQTHNGEVMRSLIENRNILQRHESELVDYNDKMDSLPWKHKAENDKQTEILLEALKLHANSTVEAHISATNENKARSDETLRETVDRLINAARDSQKERESGLRQYIGDKVNVAEGINTALRVLTTEVGTLRTITSEMFHDQKTNEATLLKDLNGTVGNVMELLQLQPKQNEERATSLVQTIEKQMLFIATTAASNINDRLDRITSSQFEQFTNKMDAFTLNQKDENNRHHNVIIRECANQNSVTMIESRLMDALTKLKELSDAAIGETLKFLQDDVGKLPEMVKRMVDEAISAPTDIIRANDRELKDMLMKMRLENNITEAIQNRSTEMISLKDTIYNQLETLRSTLDKELQKVVDGQATIFQEGTKEITDVLEARLNESISKVNDLPLKMKMEFAQQASIIFQAIKLQSVKTEKLYANVQNISNEVKNLPEKLTSDNNQQTHLILQAMEVGNFELSSISEMMKNVDKYLAAIQSNLRNKTVDLEIENRLKEIGNRQNDINDLKAQLDNVTVILMGIPNDLQNFNREMTEKVNLLPSTCEKQSAAIIKALEAQTKQVKKLEKHIENKTLSTNDALQTMQTNLAKIDENAQKHGDISEGIKKNITIHNELLQKYNAKLDDYHAEQPHNKLVGVTKRRQRSTERYQERERGNFGNYQRSNETAQQQQQTTECNNSASLEEIKNVTAGVRSSLEDLKRKSDNTKLLDSMKLLEELTDSLNTNIALSFGKLMDEMNNLEKLEEIVRQTGDGVVDTKRRVEYGVHQISTEVSNLIKAQTKELSTGLNTRFNNLETSLLDEDEGILANLTTKAAQEVDQVWKQIGMMHQQLTSTNELISGLVSRADRFANGTTTTMDTMRGKIGIITSRVIEVGNNLNTLLGRISLISQEFNIIKKELGNTLNEMKRQTVENRMRPPAPTGSSGPYPVNRI</sequence>
<gene>
    <name evidence="4" type="ORF">RI129_010366</name>
</gene>
<dbReference type="EMBL" id="JAVRBK010000007">
    <property type="protein sequence ID" value="KAK5641819.1"/>
    <property type="molecule type" value="Genomic_DNA"/>
</dbReference>